<dbReference type="KEGG" id="shal:SHALO_1927"/>
<sequence length="157" mass="18710">MMVEMQKLHYFKDFIEKEESPIGKNLYVMVLAVEAYYEFMAEVLIPGTSRSMTQFKLLEELRTLKVINEQEFVIMNETRKLKNELTHRLDYQVDLKYVYDFYNNCTVKDKIIPDNKEDHNDLEAALLDALLKSYKIVDLKLYSRMRKELEKVHGVAE</sequence>
<dbReference type="STRING" id="1193502.SHALO_1927"/>
<proteinExistence type="predicted"/>
<gene>
    <name evidence="1" type="ORF">SHALO_1927</name>
</gene>
<evidence type="ECO:0000313" key="1">
    <source>
        <dbReference type="EMBL" id="AOO65698.1"/>
    </source>
</evidence>
<dbReference type="Proteomes" id="UP000094609">
    <property type="component" value="Chromosome"/>
</dbReference>
<dbReference type="AlphaFoldDB" id="A0A1D7TL25"/>
<organism evidence="1 2">
    <name type="scientific">Sulfurospirillum halorespirans DSM 13726</name>
    <dbReference type="NCBI Taxonomy" id="1193502"/>
    <lineage>
        <taxon>Bacteria</taxon>
        <taxon>Pseudomonadati</taxon>
        <taxon>Campylobacterota</taxon>
        <taxon>Epsilonproteobacteria</taxon>
        <taxon>Campylobacterales</taxon>
        <taxon>Sulfurospirillaceae</taxon>
        <taxon>Sulfurospirillum</taxon>
    </lineage>
</organism>
<dbReference type="PATRIC" id="fig|1193502.14.peg.1958"/>
<reference evidence="2" key="1">
    <citation type="submission" date="2016-08" db="EMBL/GenBank/DDBJ databases">
        <title>Complete genome sequence of the organohalide-respiring Epsilonproteobacterium Sulfurospirillum halorespirans.</title>
        <authorList>
            <person name="Goris T."/>
            <person name="Zimmermann J."/>
            <person name="Schenz B."/>
            <person name="Lemos M."/>
            <person name="Hackermueller J."/>
            <person name="Diekert G."/>
        </authorList>
    </citation>
    <scope>NUCLEOTIDE SEQUENCE [LARGE SCALE GENOMIC DNA]</scope>
    <source>
        <strain>DSM 13726</strain>
        <strain evidence="2">PCE-M2</strain>
    </source>
</reference>
<name>A0A1D7TL25_9BACT</name>
<dbReference type="EMBL" id="CP017111">
    <property type="protein sequence ID" value="AOO65698.1"/>
    <property type="molecule type" value="Genomic_DNA"/>
</dbReference>
<protein>
    <submittedName>
        <fullName evidence="1">Uncharacterized protein</fullName>
    </submittedName>
</protein>
<evidence type="ECO:0000313" key="2">
    <source>
        <dbReference type="Proteomes" id="UP000094609"/>
    </source>
</evidence>
<accession>A0A1D7TL25</accession>
<dbReference type="RefSeq" id="WP_069478351.1">
    <property type="nucleotide sequence ID" value="NZ_CP017111.1"/>
</dbReference>
<keyword evidence="2" id="KW-1185">Reference proteome</keyword>